<dbReference type="GO" id="GO:0030686">
    <property type="term" value="C:90S preribosome"/>
    <property type="evidence" value="ECO:0007669"/>
    <property type="project" value="TreeGrafter"/>
</dbReference>
<dbReference type="InterPro" id="IPR001313">
    <property type="entry name" value="Pumilio_RNA-bd_rpt"/>
</dbReference>
<dbReference type="GO" id="GO:0000472">
    <property type="term" value="P:endonucleolytic cleavage to generate mature 5'-end of SSU-rRNA from (SSU-rRNA, 5.8S rRNA, LSU-rRNA)"/>
    <property type="evidence" value="ECO:0007669"/>
    <property type="project" value="TreeGrafter"/>
</dbReference>
<dbReference type="GO" id="GO:0000480">
    <property type="term" value="P:endonucleolytic cleavage in 5'-ETS of tricistronic rRNA transcript (SSU-rRNA, 5.8S rRNA, LSU-rRNA)"/>
    <property type="evidence" value="ECO:0007669"/>
    <property type="project" value="TreeGrafter"/>
</dbReference>
<feature type="compositionally biased region" description="Basic residues" evidence="5">
    <location>
        <begin position="1"/>
        <end position="14"/>
    </location>
</feature>
<dbReference type="STRING" id="5353.A0A1Q3DXI0"/>
<evidence type="ECO:0000313" key="6">
    <source>
        <dbReference type="EMBL" id="GAV99717.1"/>
    </source>
</evidence>
<evidence type="ECO:0000256" key="2">
    <source>
        <dbReference type="ARBA" id="ARBA00022737"/>
    </source>
</evidence>
<name>A0A1Q3DXI0_LENED</name>
<comment type="caution">
    <text evidence="6">The sequence shown here is derived from an EMBL/GenBank/DDBJ whole genome shotgun (WGS) entry which is preliminary data.</text>
</comment>
<dbReference type="EMBL" id="BDGU01000017">
    <property type="protein sequence ID" value="GAV99717.1"/>
    <property type="molecule type" value="Genomic_DNA"/>
</dbReference>
<evidence type="ECO:0000256" key="5">
    <source>
        <dbReference type="SAM" id="MobiDB-lite"/>
    </source>
</evidence>
<dbReference type="PANTHER" id="PTHR13102">
    <property type="entry name" value="NUCLEOLAR PROTEIN 9"/>
    <property type="match status" value="1"/>
</dbReference>
<evidence type="ECO:0000313" key="7">
    <source>
        <dbReference type="Proteomes" id="UP000188533"/>
    </source>
</evidence>
<reference evidence="6 7" key="2">
    <citation type="submission" date="2017-02" db="EMBL/GenBank/DDBJ databases">
        <title>A genome survey and senescence transcriptome analysis in Lentinula edodes.</title>
        <authorList>
            <person name="Sakamoto Y."/>
            <person name="Nakade K."/>
            <person name="Sato S."/>
            <person name="Yoshida Y."/>
            <person name="Miyazaki K."/>
            <person name="Natsume S."/>
            <person name="Konno N."/>
        </authorList>
    </citation>
    <scope>NUCLEOTIDE SEQUENCE [LARGE SCALE GENOMIC DNA]</scope>
    <source>
        <strain evidence="6 7">NBRC 111202</strain>
    </source>
</reference>
<keyword evidence="7" id="KW-1185">Reference proteome</keyword>
<dbReference type="Proteomes" id="UP000188533">
    <property type="component" value="Unassembled WGS sequence"/>
</dbReference>
<gene>
    <name evidence="6" type="ORF">LENED_001196</name>
</gene>
<dbReference type="GO" id="GO:0000056">
    <property type="term" value="P:ribosomal small subunit export from nucleus"/>
    <property type="evidence" value="ECO:0007669"/>
    <property type="project" value="TreeGrafter"/>
</dbReference>
<dbReference type="GO" id="GO:0030688">
    <property type="term" value="C:preribosome, small subunit precursor"/>
    <property type="evidence" value="ECO:0007669"/>
    <property type="project" value="TreeGrafter"/>
</dbReference>
<dbReference type="GO" id="GO:0003723">
    <property type="term" value="F:RNA binding"/>
    <property type="evidence" value="ECO:0007669"/>
    <property type="project" value="InterPro"/>
</dbReference>
<dbReference type="GO" id="GO:0000447">
    <property type="term" value="P:endonucleolytic cleavage in ITS1 to separate SSU-rRNA from 5.8S rRNA and LSU-rRNA from tricistronic rRNA transcript (SSU-rRNA, 5.8S rRNA, LSU-rRNA)"/>
    <property type="evidence" value="ECO:0007669"/>
    <property type="project" value="TreeGrafter"/>
</dbReference>
<dbReference type="Pfam" id="PF22493">
    <property type="entry name" value="PUF_NOP9"/>
    <property type="match status" value="1"/>
</dbReference>
<reference evidence="6 7" key="1">
    <citation type="submission" date="2016-08" db="EMBL/GenBank/DDBJ databases">
        <authorList>
            <consortium name="Lentinula edodes genome sequencing consortium"/>
            <person name="Sakamoto Y."/>
            <person name="Nakade K."/>
            <person name="Sato S."/>
            <person name="Yoshida Y."/>
            <person name="Miyazaki K."/>
            <person name="Natsume S."/>
            <person name="Konno N."/>
        </authorList>
    </citation>
    <scope>NUCLEOTIDE SEQUENCE [LARGE SCALE GENOMIC DNA]</scope>
    <source>
        <strain evidence="6 7">NBRC 111202</strain>
    </source>
</reference>
<sequence>MPRENRKRGKKHKFKTTDETIPYASSEPQAELEPQVGPSWIVTASGEDSEFNPEAPFGYVDADVKAYFRTVDLQIREWQEGQQEHLDGDANVDPNAEKRMFFVAALSEMRGKEKQLATDPDCSIILERMAYSMDDFVRRVFLDSLSASKPYVAAETVARETMGIVAPASEAASEGHLRTAVDLILDICKVGLNASSFDSM</sequence>
<protein>
    <recommendedName>
        <fullName evidence="1">Nucleolar protein 9</fullName>
    </recommendedName>
    <alternativeName>
        <fullName evidence="3 4">Pumilio domain-containing protein NOP9</fullName>
    </alternativeName>
</protein>
<evidence type="ECO:0000256" key="4">
    <source>
        <dbReference type="ARBA" id="ARBA00031929"/>
    </source>
</evidence>
<evidence type="ECO:0000256" key="3">
    <source>
        <dbReference type="ARBA" id="ARBA00030932"/>
    </source>
</evidence>
<dbReference type="GO" id="GO:0005730">
    <property type="term" value="C:nucleolus"/>
    <property type="evidence" value="ECO:0007669"/>
    <property type="project" value="TreeGrafter"/>
</dbReference>
<proteinExistence type="predicted"/>
<organism evidence="6 7">
    <name type="scientific">Lentinula edodes</name>
    <name type="common">Shiitake mushroom</name>
    <name type="synonym">Lentinus edodes</name>
    <dbReference type="NCBI Taxonomy" id="5353"/>
    <lineage>
        <taxon>Eukaryota</taxon>
        <taxon>Fungi</taxon>
        <taxon>Dikarya</taxon>
        <taxon>Basidiomycota</taxon>
        <taxon>Agaricomycotina</taxon>
        <taxon>Agaricomycetes</taxon>
        <taxon>Agaricomycetidae</taxon>
        <taxon>Agaricales</taxon>
        <taxon>Marasmiineae</taxon>
        <taxon>Omphalotaceae</taxon>
        <taxon>Lentinula</taxon>
    </lineage>
</organism>
<accession>A0A1Q3DXI0</accession>
<dbReference type="AlphaFoldDB" id="A0A1Q3DXI0"/>
<dbReference type="PANTHER" id="PTHR13102:SF0">
    <property type="entry name" value="NUCLEOLAR PROTEIN 9"/>
    <property type="match status" value="1"/>
</dbReference>
<evidence type="ECO:0000256" key="1">
    <source>
        <dbReference type="ARBA" id="ARBA00016427"/>
    </source>
</evidence>
<keyword evidence="2" id="KW-0677">Repeat</keyword>
<feature type="region of interest" description="Disordered" evidence="5">
    <location>
        <begin position="1"/>
        <end position="35"/>
    </location>
</feature>
<dbReference type="InterPro" id="IPR040000">
    <property type="entry name" value="NOP9"/>
</dbReference>